<feature type="domain" description="LpxI N-terminal" evidence="2">
    <location>
        <begin position="2"/>
        <end position="127"/>
    </location>
</feature>
<dbReference type="RefSeq" id="WP_093149588.1">
    <property type="nucleotide sequence ID" value="NZ_FNEK01000004.1"/>
</dbReference>
<dbReference type="OrthoDB" id="9789836at2"/>
<evidence type="ECO:0000259" key="2">
    <source>
        <dbReference type="Pfam" id="PF17930"/>
    </source>
</evidence>
<gene>
    <name evidence="3" type="ORF">SAMN04488026_1004105</name>
</gene>
<evidence type="ECO:0008006" key="5">
    <source>
        <dbReference type="Google" id="ProtNLM"/>
    </source>
</evidence>
<keyword evidence="4" id="KW-1185">Reference proteome</keyword>
<dbReference type="Gene3D" id="3.40.50.20">
    <property type="match status" value="1"/>
</dbReference>
<dbReference type="Gene3D" id="3.40.140.80">
    <property type="match status" value="1"/>
</dbReference>
<feature type="domain" description="LpxI C-terminal" evidence="1">
    <location>
        <begin position="131"/>
        <end position="262"/>
    </location>
</feature>
<reference evidence="3 4" key="1">
    <citation type="submission" date="2016-10" db="EMBL/GenBank/DDBJ databases">
        <authorList>
            <person name="de Groot N.N."/>
        </authorList>
    </citation>
    <scope>NUCLEOTIDE SEQUENCE [LARGE SCALE GENOMIC DNA]</scope>
    <source>
        <strain evidence="3 4">DSM 25294</strain>
    </source>
</reference>
<dbReference type="InterPro" id="IPR041255">
    <property type="entry name" value="LpxI_N"/>
</dbReference>
<dbReference type="PANTHER" id="PTHR39962:SF1">
    <property type="entry name" value="LPXI FAMILY PROTEIN"/>
    <property type="match status" value="1"/>
</dbReference>
<sequence length="268" mass="28324">MLALIVGQGRLPEILAEETRAAGRTPLVCGYASAPDRLSPELTFHLEGLGGLVRKLRRKGVTEICMAGGITRPKLRLSRLDFATLLLVPRLMRALGKGDDGALRELIALFEENGMAVRGAHEILPELLPDPGVLTRVKPDKDDVKDAARGEEIVAAMGVADVGQACVVARRQALAIEAMPGTDWMLASLKGTRVGLPEGGLLFKAPKPGQDRRVDLPTIGPDTIRAATEAGLRGVVIEAGGVMLLDRAEAIAAADAAGLFLWVRPKGG</sequence>
<dbReference type="PANTHER" id="PTHR39962">
    <property type="entry name" value="BLL4848 PROTEIN"/>
    <property type="match status" value="1"/>
</dbReference>
<dbReference type="InterPro" id="IPR010415">
    <property type="entry name" value="LpxI_C"/>
</dbReference>
<dbReference type="Pfam" id="PF06230">
    <property type="entry name" value="LpxI_C"/>
    <property type="match status" value="1"/>
</dbReference>
<dbReference type="InterPro" id="IPR043167">
    <property type="entry name" value="LpxI_C_sf"/>
</dbReference>
<dbReference type="Pfam" id="PF17930">
    <property type="entry name" value="LpxI_N"/>
    <property type="match status" value="1"/>
</dbReference>
<dbReference type="Proteomes" id="UP000199382">
    <property type="component" value="Unassembled WGS sequence"/>
</dbReference>
<dbReference type="AlphaFoldDB" id="A0A1G8LP76"/>
<evidence type="ECO:0000313" key="4">
    <source>
        <dbReference type="Proteomes" id="UP000199382"/>
    </source>
</evidence>
<dbReference type="STRING" id="571298.SAMN04488026_1004105"/>
<evidence type="ECO:0000313" key="3">
    <source>
        <dbReference type="EMBL" id="SDI57519.1"/>
    </source>
</evidence>
<protein>
    <recommendedName>
        <fullName evidence="5">Phosphatidate cytidylyltransferase</fullName>
    </recommendedName>
</protein>
<organism evidence="3 4">
    <name type="scientific">Aliiruegeria lutimaris</name>
    <dbReference type="NCBI Taxonomy" id="571298"/>
    <lineage>
        <taxon>Bacteria</taxon>
        <taxon>Pseudomonadati</taxon>
        <taxon>Pseudomonadota</taxon>
        <taxon>Alphaproteobacteria</taxon>
        <taxon>Rhodobacterales</taxon>
        <taxon>Roseobacteraceae</taxon>
        <taxon>Aliiruegeria</taxon>
    </lineage>
</organism>
<dbReference type="InterPro" id="IPR053174">
    <property type="entry name" value="LpxI"/>
</dbReference>
<dbReference type="EMBL" id="FNEK01000004">
    <property type="protein sequence ID" value="SDI57519.1"/>
    <property type="molecule type" value="Genomic_DNA"/>
</dbReference>
<name>A0A1G8LP76_9RHOB</name>
<evidence type="ECO:0000259" key="1">
    <source>
        <dbReference type="Pfam" id="PF06230"/>
    </source>
</evidence>
<proteinExistence type="predicted"/>
<accession>A0A1G8LP76</accession>